<feature type="domain" description="Bacterial transcriptional activator" evidence="4">
    <location>
        <begin position="113"/>
        <end position="257"/>
    </location>
</feature>
<dbReference type="InterPro" id="IPR005158">
    <property type="entry name" value="BTAD"/>
</dbReference>
<dbReference type="EMBL" id="JAGFNZ010000001">
    <property type="protein sequence ID" value="MBW7571640.1"/>
    <property type="molecule type" value="Genomic_DNA"/>
</dbReference>
<dbReference type="PANTHER" id="PTHR35807">
    <property type="entry name" value="TRANSCRIPTIONAL REGULATOR REDD-RELATED"/>
    <property type="match status" value="1"/>
</dbReference>
<dbReference type="Pfam" id="PF00486">
    <property type="entry name" value="Trans_reg_C"/>
    <property type="match status" value="1"/>
</dbReference>
<dbReference type="InterPro" id="IPR016032">
    <property type="entry name" value="Sig_transdc_resp-reg_C-effctor"/>
</dbReference>
<dbReference type="CDD" id="cd00383">
    <property type="entry name" value="trans_reg_C"/>
    <property type="match status" value="1"/>
</dbReference>
<dbReference type="Gene3D" id="1.10.10.10">
    <property type="entry name" value="Winged helix-like DNA-binding domain superfamily/Winged helix DNA-binding domain"/>
    <property type="match status" value="1"/>
</dbReference>
<dbReference type="InterPro" id="IPR001867">
    <property type="entry name" value="OmpR/PhoB-type_DNA-bd"/>
</dbReference>
<evidence type="ECO:0000256" key="2">
    <source>
        <dbReference type="ARBA" id="ARBA00023125"/>
    </source>
</evidence>
<dbReference type="SMART" id="SM01043">
    <property type="entry name" value="BTAD"/>
    <property type="match status" value="1"/>
</dbReference>
<dbReference type="InterPro" id="IPR036388">
    <property type="entry name" value="WH-like_DNA-bd_sf"/>
</dbReference>
<comment type="caution">
    <text evidence="5">The sequence shown here is derived from an EMBL/GenBank/DDBJ whole genome shotgun (WGS) entry which is preliminary data.</text>
</comment>
<evidence type="ECO:0000256" key="1">
    <source>
        <dbReference type="ARBA" id="ARBA00005820"/>
    </source>
</evidence>
<dbReference type="RefSeq" id="WP_219964036.1">
    <property type="nucleotide sequence ID" value="NZ_JAGFNZ010000001.1"/>
</dbReference>
<dbReference type="Proteomes" id="UP000719942">
    <property type="component" value="Unassembled WGS sequence"/>
</dbReference>
<dbReference type="InterPro" id="IPR011990">
    <property type="entry name" value="TPR-like_helical_dom_sf"/>
</dbReference>
<dbReference type="Pfam" id="PF03704">
    <property type="entry name" value="BTAD"/>
    <property type="match status" value="1"/>
</dbReference>
<proteinExistence type="inferred from homology"/>
<feature type="domain" description="OmpR/PhoB-type" evidence="3">
    <location>
        <begin position="23"/>
        <end position="105"/>
    </location>
</feature>
<name>A0ABS7DLC8_9FIRM</name>
<dbReference type="SUPFAM" id="SSF48452">
    <property type="entry name" value="TPR-like"/>
    <property type="match status" value="1"/>
</dbReference>
<keyword evidence="6" id="KW-1185">Reference proteome</keyword>
<gene>
    <name evidence="5" type="ORF">J5W02_02335</name>
</gene>
<reference evidence="5 6" key="1">
    <citation type="submission" date="2021-03" db="EMBL/GenBank/DDBJ databases">
        <title>Caproiciproducens sp. nov. isolated from feces of cow.</title>
        <authorList>
            <person name="Choi J.-Y."/>
        </authorList>
    </citation>
    <scope>NUCLEOTIDE SEQUENCE [LARGE SCALE GENOMIC DNA]</scope>
    <source>
        <strain evidence="5 6">AGMB10547</strain>
    </source>
</reference>
<evidence type="ECO:0000259" key="3">
    <source>
        <dbReference type="SMART" id="SM00862"/>
    </source>
</evidence>
<accession>A0ABS7DLC8</accession>
<dbReference type="Gene3D" id="1.25.40.10">
    <property type="entry name" value="Tetratricopeptide repeat domain"/>
    <property type="match status" value="1"/>
</dbReference>
<organism evidence="5 6">
    <name type="scientific">Caproiciproducens faecalis</name>
    <dbReference type="NCBI Taxonomy" id="2820301"/>
    <lineage>
        <taxon>Bacteria</taxon>
        <taxon>Bacillati</taxon>
        <taxon>Bacillota</taxon>
        <taxon>Clostridia</taxon>
        <taxon>Eubacteriales</taxon>
        <taxon>Acutalibacteraceae</taxon>
        <taxon>Caproiciproducens</taxon>
    </lineage>
</organism>
<dbReference type="SUPFAM" id="SSF46894">
    <property type="entry name" value="C-terminal effector domain of the bipartite response regulators"/>
    <property type="match status" value="1"/>
</dbReference>
<sequence length="412" mass="47637">MSVEVFTLGGWDIQKDGRSLFTGNRRSHKSLELLKYFMANRGKRLSPDNIVENLWDDADLVDSKNTLRTQIFRLRQILQEEKLLDKNGSGDTPFSLVFDSGFYIFNVGKDCTVDTDAFERNIKEADLKQLDDPNLAIRLYEQAVHLYKGAFLAESPNCEWTFPLHTHYDRLYVQSLLRLFKLLKAQGRHSEIVEYFEQAVCHEPLEESLHLCFLEALLAQNEYSVALSHYNYITERMCRELSVKPSSAMKSIYRRITAGEQNVHRADLSDLSKNFTQCDDPEGALYCDLEYFRIIYNLEERRRIRGGRNAFLGLATISGAGNELFPGRIEAACQGLKQILEDSLRRGDVFTQWNQYQMILLLTDTKQEGLMLIGSRIQKRFDTQVGKGFLTVIMEFKSFSDIPSHYLEQINR</sequence>
<protein>
    <submittedName>
        <fullName evidence="5">Winged helix-turn-helix domain-containing protein</fullName>
    </submittedName>
</protein>
<dbReference type="SMART" id="SM00862">
    <property type="entry name" value="Trans_reg_C"/>
    <property type="match status" value="1"/>
</dbReference>
<dbReference type="InterPro" id="IPR051677">
    <property type="entry name" value="AfsR-DnrI-RedD_regulator"/>
</dbReference>
<evidence type="ECO:0000313" key="5">
    <source>
        <dbReference type="EMBL" id="MBW7571640.1"/>
    </source>
</evidence>
<evidence type="ECO:0000259" key="4">
    <source>
        <dbReference type="SMART" id="SM01043"/>
    </source>
</evidence>
<keyword evidence="2" id="KW-0238">DNA-binding</keyword>
<evidence type="ECO:0000313" key="6">
    <source>
        <dbReference type="Proteomes" id="UP000719942"/>
    </source>
</evidence>
<comment type="similarity">
    <text evidence="1">Belongs to the AfsR/DnrI/RedD regulatory family.</text>
</comment>